<dbReference type="Pfam" id="PF13556">
    <property type="entry name" value="HTH_30"/>
    <property type="match status" value="1"/>
</dbReference>
<organism evidence="2 3">
    <name type="scientific">Jingyaoa shaoxingensis</name>
    <dbReference type="NCBI Taxonomy" id="2763671"/>
    <lineage>
        <taxon>Bacteria</taxon>
        <taxon>Bacillati</taxon>
        <taxon>Bacillota</taxon>
        <taxon>Clostridia</taxon>
        <taxon>Lachnospirales</taxon>
        <taxon>Lachnospiraceae</taxon>
        <taxon>Jingyaoa</taxon>
    </lineage>
</organism>
<dbReference type="InterPro" id="IPR025736">
    <property type="entry name" value="PucR_C-HTH_dom"/>
</dbReference>
<keyword evidence="3" id="KW-1185">Reference proteome</keyword>
<reference evidence="2 3" key="1">
    <citation type="submission" date="2020-08" db="EMBL/GenBank/DDBJ databases">
        <title>Genome public.</title>
        <authorList>
            <person name="Liu C."/>
            <person name="Sun Q."/>
        </authorList>
    </citation>
    <scope>NUCLEOTIDE SEQUENCE [LARGE SCALE GENOMIC DNA]</scope>
    <source>
        <strain evidence="2 3">NSJ-46</strain>
    </source>
</reference>
<dbReference type="Gene3D" id="1.10.10.2840">
    <property type="entry name" value="PucR C-terminal helix-turn-helix domain"/>
    <property type="match status" value="1"/>
</dbReference>
<dbReference type="InterPro" id="IPR042070">
    <property type="entry name" value="PucR_C-HTH_sf"/>
</dbReference>
<evidence type="ECO:0000313" key="2">
    <source>
        <dbReference type="EMBL" id="MBC8571604.1"/>
    </source>
</evidence>
<dbReference type="PANTHER" id="PTHR33744">
    <property type="entry name" value="CARBOHYDRATE DIACID REGULATOR"/>
    <property type="match status" value="1"/>
</dbReference>
<accession>A0ABR7N5I7</accession>
<proteinExistence type="predicted"/>
<protein>
    <submittedName>
        <fullName evidence="2">Helix-turn-helix domain-containing protein</fullName>
    </submittedName>
</protein>
<name>A0ABR7N5I7_9FIRM</name>
<dbReference type="InterPro" id="IPR051448">
    <property type="entry name" value="CdaR-like_regulators"/>
</dbReference>
<gene>
    <name evidence="2" type="ORF">H8716_00675</name>
</gene>
<sequence length="498" mass="59327">MLKLTYIQYQLPYYGIENTLFHYARNGSVEKIEIWEEGQTLKERVLYLIPYERKSIAEKEKEELFCVYGCPSEPEMKVRNGFYTSEQYSLSRILNTLNRLWMDLQKWEIILLYSEEMDLNVLLDTSETILRMPLAVSDNRFHFLAKGQWYQEKFPTEVLDRDEMNDLIWQEDFRQCLHRNSVFHLPLKTEEKDLLCFNIFISGQYYARVLGSIEDPKHEALQEELFTRLAIAVNSIFVNQRIHSFLTGRNSDLQMQVEALLAGEKKADETVMERNHWSVEDRYKVMVLSFDARYPMEEGIRFLYKKLWELFPESCVLIREKDLICVRNLSRESQNENYRERMAVFLRENVAKAGSSNAFTGYEELPVYLKQAYEALRLGEKNAPYFWHYEFGDYMVPYLMERATGEYGLDQIVHPGLFQLMEYDKEKSSNLYQTLKTYLDHGGNATQTAEKLYIHRSSLMKRLDKIQSLTGIRLEKQEERFYVDMSCRLLEYHKSHEK</sequence>
<dbReference type="EMBL" id="JACRSZ010000001">
    <property type="protein sequence ID" value="MBC8571604.1"/>
    <property type="molecule type" value="Genomic_DNA"/>
</dbReference>
<evidence type="ECO:0000259" key="1">
    <source>
        <dbReference type="Pfam" id="PF13556"/>
    </source>
</evidence>
<evidence type="ECO:0000313" key="3">
    <source>
        <dbReference type="Proteomes" id="UP000657421"/>
    </source>
</evidence>
<feature type="domain" description="PucR C-terminal helix-turn-helix" evidence="1">
    <location>
        <begin position="431"/>
        <end position="488"/>
    </location>
</feature>
<dbReference type="PANTHER" id="PTHR33744:SF15">
    <property type="entry name" value="CARBOHYDRATE DIACID REGULATOR"/>
    <property type="match status" value="1"/>
</dbReference>
<dbReference type="RefSeq" id="WP_249306504.1">
    <property type="nucleotide sequence ID" value="NZ_JACRSZ010000001.1"/>
</dbReference>
<dbReference type="Proteomes" id="UP000657421">
    <property type="component" value="Unassembled WGS sequence"/>
</dbReference>
<comment type="caution">
    <text evidence="2">The sequence shown here is derived from an EMBL/GenBank/DDBJ whole genome shotgun (WGS) entry which is preliminary data.</text>
</comment>